<dbReference type="AlphaFoldDB" id="A0A1J5T087"/>
<proteinExistence type="predicted"/>
<gene>
    <name evidence="1" type="ORF">GALL_54220</name>
</gene>
<protein>
    <submittedName>
        <fullName evidence="1">Uncharacterized protein</fullName>
    </submittedName>
</protein>
<accession>A0A1J5T087</accession>
<organism evidence="1">
    <name type="scientific">mine drainage metagenome</name>
    <dbReference type="NCBI Taxonomy" id="410659"/>
    <lineage>
        <taxon>unclassified sequences</taxon>
        <taxon>metagenomes</taxon>
        <taxon>ecological metagenomes</taxon>
    </lineage>
</organism>
<dbReference type="EMBL" id="MLJW01000014">
    <property type="protein sequence ID" value="OIR13603.1"/>
    <property type="molecule type" value="Genomic_DNA"/>
</dbReference>
<name>A0A1J5T087_9ZZZZ</name>
<sequence>MVQRKAQGAAAGESIVMANVVAAIAPQDCAFLVAGLIP</sequence>
<comment type="caution">
    <text evidence="1">The sequence shown here is derived from an EMBL/GenBank/DDBJ whole genome shotgun (WGS) entry which is preliminary data.</text>
</comment>
<reference evidence="1" key="1">
    <citation type="submission" date="2016-10" db="EMBL/GenBank/DDBJ databases">
        <title>Sequence of Gallionella enrichment culture.</title>
        <authorList>
            <person name="Poehlein A."/>
            <person name="Muehling M."/>
            <person name="Daniel R."/>
        </authorList>
    </citation>
    <scope>NUCLEOTIDE SEQUENCE</scope>
</reference>
<evidence type="ECO:0000313" key="1">
    <source>
        <dbReference type="EMBL" id="OIR13603.1"/>
    </source>
</evidence>